<dbReference type="GO" id="GO:0005524">
    <property type="term" value="F:ATP binding"/>
    <property type="evidence" value="ECO:0007669"/>
    <property type="project" value="UniProtKB-KW"/>
</dbReference>
<keyword evidence="10" id="KW-0902">Two-component regulatory system</keyword>
<evidence type="ECO:0000256" key="1">
    <source>
        <dbReference type="ARBA" id="ARBA00000085"/>
    </source>
</evidence>
<keyword evidence="16" id="KW-1185">Reference proteome</keyword>
<organism evidence="15 16">
    <name type="scientific">Malaciobacter molluscorum LMG 25693</name>
    <dbReference type="NCBI Taxonomy" id="870501"/>
    <lineage>
        <taxon>Bacteria</taxon>
        <taxon>Pseudomonadati</taxon>
        <taxon>Campylobacterota</taxon>
        <taxon>Epsilonproteobacteria</taxon>
        <taxon>Campylobacterales</taxon>
        <taxon>Arcobacteraceae</taxon>
        <taxon>Malaciobacter</taxon>
    </lineage>
</organism>
<feature type="domain" description="HAMP" evidence="14">
    <location>
        <begin position="546"/>
        <end position="598"/>
    </location>
</feature>
<dbReference type="PROSITE" id="PS50885">
    <property type="entry name" value="HAMP"/>
    <property type="match status" value="1"/>
</dbReference>
<feature type="transmembrane region" description="Helical" evidence="13">
    <location>
        <begin position="526"/>
        <end position="544"/>
    </location>
</feature>
<dbReference type="GO" id="GO:0005886">
    <property type="term" value="C:plasma membrane"/>
    <property type="evidence" value="ECO:0007669"/>
    <property type="project" value="UniProtKB-SubCell"/>
</dbReference>
<dbReference type="Gene3D" id="3.30.450.20">
    <property type="entry name" value="PAS domain"/>
    <property type="match status" value="1"/>
</dbReference>
<protein>
    <recommendedName>
        <fullName evidence="3">histidine kinase</fullName>
        <ecNumber evidence="3">2.7.13.3</ecNumber>
    </recommendedName>
</protein>
<evidence type="ECO:0000256" key="10">
    <source>
        <dbReference type="ARBA" id="ARBA00023012"/>
    </source>
</evidence>
<evidence type="ECO:0000256" key="3">
    <source>
        <dbReference type="ARBA" id="ARBA00012438"/>
    </source>
</evidence>
<dbReference type="SUPFAM" id="SSF103190">
    <property type="entry name" value="Sensory domain-like"/>
    <property type="match status" value="1"/>
</dbReference>
<dbReference type="SMART" id="SM00304">
    <property type="entry name" value="HAMP"/>
    <property type="match status" value="1"/>
</dbReference>
<dbReference type="GO" id="GO:0004673">
    <property type="term" value="F:protein histidine kinase activity"/>
    <property type="evidence" value="ECO:0007669"/>
    <property type="project" value="UniProtKB-EC"/>
</dbReference>
<evidence type="ECO:0000256" key="4">
    <source>
        <dbReference type="ARBA" id="ARBA00022475"/>
    </source>
</evidence>
<keyword evidence="5" id="KW-0597">Phosphoprotein</keyword>
<proteinExistence type="predicted"/>
<feature type="transmembrane region" description="Helical" evidence="13">
    <location>
        <begin position="12"/>
        <end position="30"/>
    </location>
</feature>
<dbReference type="RefSeq" id="WP_099342961.1">
    <property type="nucleotide sequence ID" value="NZ_NXFY01000015.1"/>
</dbReference>
<keyword evidence="9" id="KW-0067">ATP-binding</keyword>
<evidence type="ECO:0000256" key="9">
    <source>
        <dbReference type="ARBA" id="ARBA00022840"/>
    </source>
</evidence>
<evidence type="ECO:0000256" key="2">
    <source>
        <dbReference type="ARBA" id="ARBA00004651"/>
    </source>
</evidence>
<keyword evidence="8 15" id="KW-0418">Kinase</keyword>
<comment type="subcellular location">
    <subcellularLocation>
        <location evidence="2">Cell membrane</location>
        <topology evidence="2">Multi-pass membrane protein</topology>
    </subcellularLocation>
</comment>
<dbReference type="PANTHER" id="PTHR45528">
    <property type="entry name" value="SENSOR HISTIDINE KINASE CPXA"/>
    <property type="match status" value="1"/>
</dbReference>
<evidence type="ECO:0000256" key="7">
    <source>
        <dbReference type="ARBA" id="ARBA00022741"/>
    </source>
</evidence>
<evidence type="ECO:0000313" key="15">
    <source>
        <dbReference type="EMBL" id="PHO17604.1"/>
    </source>
</evidence>
<evidence type="ECO:0000256" key="12">
    <source>
        <dbReference type="SAM" id="Coils"/>
    </source>
</evidence>
<name>A0A2G1DGN6_9BACT</name>
<evidence type="ECO:0000256" key="6">
    <source>
        <dbReference type="ARBA" id="ARBA00022679"/>
    </source>
</evidence>
<feature type="coiled-coil region" evidence="12">
    <location>
        <begin position="597"/>
        <end position="632"/>
    </location>
</feature>
<gene>
    <name evidence="15" type="ORF">CPU12_09915</name>
</gene>
<dbReference type="Gene3D" id="1.10.287.130">
    <property type="match status" value="1"/>
</dbReference>
<dbReference type="Proteomes" id="UP000221222">
    <property type="component" value="Unassembled WGS sequence"/>
</dbReference>
<keyword evidence="11 13" id="KW-0472">Membrane</keyword>
<dbReference type="PANTHER" id="PTHR45528:SF1">
    <property type="entry name" value="SENSOR HISTIDINE KINASE CPXA"/>
    <property type="match status" value="1"/>
</dbReference>
<dbReference type="InterPro" id="IPR050398">
    <property type="entry name" value="HssS/ArlS-like"/>
</dbReference>
<keyword evidence="7" id="KW-0547">Nucleotide-binding</keyword>
<dbReference type="CDD" id="cd06225">
    <property type="entry name" value="HAMP"/>
    <property type="match status" value="1"/>
</dbReference>
<keyword evidence="6" id="KW-0808">Transferase</keyword>
<accession>A0A2G1DGN6</accession>
<comment type="catalytic activity">
    <reaction evidence="1">
        <text>ATP + protein L-histidine = ADP + protein N-phospho-L-histidine.</text>
        <dbReference type="EC" id="2.7.13.3"/>
    </reaction>
</comment>
<dbReference type="AlphaFoldDB" id="A0A2G1DGN6"/>
<dbReference type="Gene3D" id="6.10.340.10">
    <property type="match status" value="1"/>
</dbReference>
<evidence type="ECO:0000256" key="13">
    <source>
        <dbReference type="SAM" id="Phobius"/>
    </source>
</evidence>
<dbReference type="SUPFAM" id="SSF158472">
    <property type="entry name" value="HAMP domain-like"/>
    <property type="match status" value="1"/>
</dbReference>
<reference evidence="15 16" key="1">
    <citation type="submission" date="2017-09" db="EMBL/GenBank/DDBJ databases">
        <title>Arcobacter canalis sp. nov., a new species isolated from a water canal contaminated with urban sewage.</title>
        <authorList>
            <person name="Perez-Cataluna A."/>
            <person name="Salas-Masso N."/>
            <person name="Figueras M.J."/>
        </authorList>
    </citation>
    <scope>NUCLEOTIDE SEQUENCE [LARGE SCALE GENOMIC DNA]</scope>
    <source>
        <strain evidence="15 16">F98-3</strain>
    </source>
</reference>
<evidence type="ECO:0000256" key="8">
    <source>
        <dbReference type="ARBA" id="ARBA00022777"/>
    </source>
</evidence>
<dbReference type="InterPro" id="IPR029151">
    <property type="entry name" value="Sensor-like_sf"/>
</dbReference>
<keyword evidence="12" id="KW-0175">Coiled coil</keyword>
<sequence length="649" mass="76243">MKRLSIRVKLILIFIFIKVIPLLFISYIVYKGVIKLDEYLKNNTQYLFNHSKEIILNTANESISDSIKILDKKSQQSLERLSYEIANNIANFLYQRDEDILFLSKIDLNQQVIDEFYNSKKRDIIVHGKYYYDDRTKSYKLENETENNYVIRKTSLKDNQKEFNYIDPKKLNKIKIPIYKEVSFFDLNGKEIYKKTQINPKLLDISKKKNTYINSEDYFYQIKNLKKNEIYVSDVIGQSVNSKIIGIFTKQKAKEVNIKFEPEKYAYAGKENPLGKKFQGIIRFITPVFKNSKKIGYLSLALDHEHIMQFTDTVNPIDKNPLQDISDASDGNYAFMWNYEGKNISHPRDYFIYGYDPKTGKPQMPWLSKDVANKYYKSKKQINEFLKTYPKYENQSLKKQPNIKQIKENGNLGLDCRYLNFAPQCKGWMEVTQNGGFGSFLIHWSNVWKLTTAATIPYYTGKYKNSKRGFGFVTIGANVDEFHAAANETKNDVRKILKEQALNMKEVVDENDSEIKKFINTLINELIFITFIMIIIVIFIALWMSNYITSKIKKLLVGTKKFSQNQLDYRIEKTSEDEIGMLEKSFNDMAEQIQIYIKKEKETNQLLEVKVKEEIEKQRKQEQMLIQQSKLAAMGEMIGNIAHQWRQPL</sequence>
<dbReference type="GO" id="GO:0000160">
    <property type="term" value="P:phosphorelay signal transduction system"/>
    <property type="evidence" value="ECO:0007669"/>
    <property type="project" value="UniProtKB-KW"/>
</dbReference>
<feature type="non-terminal residue" evidence="15">
    <location>
        <position position="649"/>
    </location>
</feature>
<evidence type="ECO:0000313" key="16">
    <source>
        <dbReference type="Proteomes" id="UP000221222"/>
    </source>
</evidence>
<comment type="caution">
    <text evidence="15">The sequence shown here is derived from an EMBL/GenBank/DDBJ whole genome shotgun (WGS) entry which is preliminary data.</text>
</comment>
<evidence type="ECO:0000259" key="14">
    <source>
        <dbReference type="PROSITE" id="PS50885"/>
    </source>
</evidence>
<evidence type="ECO:0000256" key="11">
    <source>
        <dbReference type="ARBA" id="ARBA00023136"/>
    </source>
</evidence>
<dbReference type="EMBL" id="NXFY01000015">
    <property type="protein sequence ID" value="PHO17604.1"/>
    <property type="molecule type" value="Genomic_DNA"/>
</dbReference>
<evidence type="ECO:0000256" key="5">
    <source>
        <dbReference type="ARBA" id="ARBA00022553"/>
    </source>
</evidence>
<keyword evidence="4" id="KW-1003">Cell membrane</keyword>
<keyword evidence="13" id="KW-1133">Transmembrane helix</keyword>
<keyword evidence="13" id="KW-0812">Transmembrane</keyword>
<dbReference type="InterPro" id="IPR003660">
    <property type="entry name" value="HAMP_dom"/>
</dbReference>
<dbReference type="EC" id="2.7.13.3" evidence="3"/>
<dbReference type="Pfam" id="PF00672">
    <property type="entry name" value="HAMP"/>
    <property type="match status" value="1"/>
</dbReference>